<evidence type="ECO:0000256" key="5">
    <source>
        <dbReference type="SAM" id="SignalP"/>
    </source>
</evidence>
<dbReference type="STRING" id="76193.A0A0N1ICM3"/>
<dbReference type="PROSITE" id="PS51155">
    <property type="entry name" value="CHIT_BIND_RR_2"/>
    <property type="match status" value="1"/>
</dbReference>
<organism evidence="6 7">
    <name type="scientific">Papilio machaon</name>
    <name type="common">Old World swallowtail butterfly</name>
    <dbReference type="NCBI Taxonomy" id="76193"/>
    <lineage>
        <taxon>Eukaryota</taxon>
        <taxon>Metazoa</taxon>
        <taxon>Ecdysozoa</taxon>
        <taxon>Arthropoda</taxon>
        <taxon>Hexapoda</taxon>
        <taxon>Insecta</taxon>
        <taxon>Pterygota</taxon>
        <taxon>Neoptera</taxon>
        <taxon>Endopterygota</taxon>
        <taxon>Lepidoptera</taxon>
        <taxon>Glossata</taxon>
        <taxon>Ditrysia</taxon>
        <taxon>Papilionoidea</taxon>
        <taxon>Papilionidae</taxon>
        <taxon>Papilioninae</taxon>
        <taxon>Papilio</taxon>
    </lineage>
</organism>
<dbReference type="KEGG" id="pmac:106715600"/>
<dbReference type="FunCoup" id="A0A0N1ICM3">
    <property type="interactions" value="18"/>
</dbReference>
<accession>A0A0N1ICM3</accession>
<dbReference type="GO" id="GO:0031012">
    <property type="term" value="C:extracellular matrix"/>
    <property type="evidence" value="ECO:0007669"/>
    <property type="project" value="TreeGrafter"/>
</dbReference>
<dbReference type="EMBL" id="KQ460940">
    <property type="protein sequence ID" value="KPJ10595.1"/>
    <property type="molecule type" value="Genomic_DNA"/>
</dbReference>
<dbReference type="InterPro" id="IPR031311">
    <property type="entry name" value="CHIT_BIND_RR_consensus"/>
</dbReference>
<evidence type="ECO:0000256" key="1">
    <source>
        <dbReference type="ARBA" id="ARBA00022460"/>
    </source>
</evidence>
<dbReference type="Proteomes" id="UP000053240">
    <property type="component" value="Unassembled WGS sequence"/>
</dbReference>
<keyword evidence="7" id="KW-1185">Reference proteome</keyword>
<proteinExistence type="predicted"/>
<feature type="region of interest" description="Disordered" evidence="4">
    <location>
        <begin position="109"/>
        <end position="135"/>
    </location>
</feature>
<dbReference type="AlphaFoldDB" id="A0A0N1ICM3"/>
<feature type="compositionally biased region" description="Low complexity" evidence="4">
    <location>
        <begin position="120"/>
        <end position="132"/>
    </location>
</feature>
<feature type="signal peptide" evidence="5">
    <location>
        <begin position="1"/>
        <end position="17"/>
    </location>
</feature>
<gene>
    <name evidence="6" type="ORF">RR48_04540</name>
</gene>
<dbReference type="GO" id="GO:0042302">
    <property type="term" value="F:structural constituent of cuticle"/>
    <property type="evidence" value="ECO:0007669"/>
    <property type="project" value="UniProtKB-UniRule"/>
</dbReference>
<dbReference type="PANTHER" id="PTHR12236:SF86">
    <property type="entry name" value="CCP84AC-RELATED"/>
    <property type="match status" value="1"/>
</dbReference>
<dbReference type="PRINTS" id="PR00947">
    <property type="entry name" value="CUTICLE"/>
</dbReference>
<dbReference type="PROSITE" id="PS00233">
    <property type="entry name" value="CHIT_BIND_RR_1"/>
    <property type="match status" value="1"/>
</dbReference>
<dbReference type="InterPro" id="IPR051217">
    <property type="entry name" value="Insect_Cuticle_Struc_Prot"/>
</dbReference>
<dbReference type="InterPro" id="IPR000618">
    <property type="entry name" value="Insect_cuticle"/>
</dbReference>
<protein>
    <submittedName>
        <fullName evidence="6">Cuticle protein 7</fullName>
    </submittedName>
</protein>
<keyword evidence="1 3" id="KW-0193">Cuticle</keyword>
<sequence>MVHQLIILSCLIMSATCMVLHQAVPLYVPIQYQEPTRNYDFAYEVNDAHTGDYKRQQETRIGDTVLGHYSLLQPDGITRTVEYRADEGTGFNAVVNNAGRPVPERQEEALREENESRGNGQQEQFRQSSGQQTVRPLTVENTALIHHVLRQYRHAH</sequence>
<keyword evidence="2 5" id="KW-0732">Signal</keyword>
<dbReference type="OrthoDB" id="7423444at2759"/>
<feature type="chain" id="PRO_5005873862" evidence="5">
    <location>
        <begin position="18"/>
        <end position="156"/>
    </location>
</feature>
<dbReference type="PANTHER" id="PTHR12236">
    <property type="entry name" value="STRUCTURAL CONTITUENT OF CUTICLE"/>
    <property type="match status" value="1"/>
</dbReference>
<evidence type="ECO:0000256" key="2">
    <source>
        <dbReference type="ARBA" id="ARBA00022729"/>
    </source>
</evidence>
<name>A0A0N1ICM3_PAPMA</name>
<evidence type="ECO:0000313" key="6">
    <source>
        <dbReference type="EMBL" id="KPJ10595.1"/>
    </source>
</evidence>
<reference evidence="6 7" key="1">
    <citation type="journal article" date="2015" name="Nat. Commun.">
        <title>Outbred genome sequencing and CRISPR/Cas9 gene editing in butterflies.</title>
        <authorList>
            <person name="Li X."/>
            <person name="Fan D."/>
            <person name="Zhang W."/>
            <person name="Liu G."/>
            <person name="Zhang L."/>
            <person name="Zhao L."/>
            <person name="Fang X."/>
            <person name="Chen L."/>
            <person name="Dong Y."/>
            <person name="Chen Y."/>
            <person name="Ding Y."/>
            <person name="Zhao R."/>
            <person name="Feng M."/>
            <person name="Zhu Y."/>
            <person name="Feng Y."/>
            <person name="Jiang X."/>
            <person name="Zhu D."/>
            <person name="Xiang H."/>
            <person name="Feng X."/>
            <person name="Li S."/>
            <person name="Wang J."/>
            <person name="Zhang G."/>
            <person name="Kronforst M.R."/>
            <person name="Wang W."/>
        </authorList>
    </citation>
    <scope>NUCLEOTIDE SEQUENCE [LARGE SCALE GENOMIC DNA]</scope>
    <source>
        <strain evidence="6">Ya'a_city_454_Pm</strain>
        <tissue evidence="6">Whole body</tissue>
    </source>
</reference>
<dbReference type="GO" id="GO:0005615">
    <property type="term" value="C:extracellular space"/>
    <property type="evidence" value="ECO:0007669"/>
    <property type="project" value="TreeGrafter"/>
</dbReference>
<evidence type="ECO:0000313" key="7">
    <source>
        <dbReference type="Proteomes" id="UP000053240"/>
    </source>
</evidence>
<dbReference type="Pfam" id="PF00379">
    <property type="entry name" value="Chitin_bind_4"/>
    <property type="match status" value="1"/>
</dbReference>
<evidence type="ECO:0000256" key="3">
    <source>
        <dbReference type="PROSITE-ProRule" id="PRU00497"/>
    </source>
</evidence>
<dbReference type="InParanoid" id="A0A0N1ICM3"/>
<evidence type="ECO:0000256" key="4">
    <source>
        <dbReference type="SAM" id="MobiDB-lite"/>
    </source>
</evidence>